<gene>
    <name evidence="5" type="ORF">SAMN05444817_10481</name>
</gene>
<dbReference type="EMBL" id="FTOF01000004">
    <property type="protein sequence ID" value="SIS45035.1"/>
    <property type="molecule type" value="Genomic_DNA"/>
</dbReference>
<feature type="transmembrane region" description="Helical" evidence="3">
    <location>
        <begin position="12"/>
        <end position="31"/>
    </location>
</feature>
<dbReference type="InterPro" id="IPR046706">
    <property type="entry name" value="DUF6779"/>
</dbReference>
<feature type="region of interest" description="Disordered" evidence="2">
    <location>
        <begin position="155"/>
        <end position="442"/>
    </location>
</feature>
<feature type="compositionally biased region" description="Low complexity" evidence="2">
    <location>
        <begin position="290"/>
        <end position="316"/>
    </location>
</feature>
<evidence type="ECO:0000313" key="5">
    <source>
        <dbReference type="EMBL" id="SIS45035.1"/>
    </source>
</evidence>
<feature type="coiled-coil region" evidence="1">
    <location>
        <begin position="56"/>
        <end position="133"/>
    </location>
</feature>
<dbReference type="AlphaFoldDB" id="A0A1N7J6P4"/>
<keyword evidence="6" id="KW-1185">Reference proteome</keyword>
<accession>A0A1N7J6P4</accession>
<keyword evidence="3" id="KW-0472">Membrane</keyword>
<keyword evidence="3" id="KW-0812">Transmembrane</keyword>
<dbReference type="Proteomes" id="UP000186292">
    <property type="component" value="Unassembled WGS sequence"/>
</dbReference>
<dbReference type="Pfam" id="PF20570">
    <property type="entry name" value="DUF6779"/>
    <property type="match status" value="1"/>
</dbReference>
<keyword evidence="1" id="KW-0175">Coiled coil</keyword>
<evidence type="ECO:0000259" key="4">
    <source>
        <dbReference type="Pfam" id="PF20570"/>
    </source>
</evidence>
<feature type="transmembrane region" description="Helical" evidence="3">
    <location>
        <begin position="37"/>
        <end position="57"/>
    </location>
</feature>
<evidence type="ECO:0000313" key="6">
    <source>
        <dbReference type="Proteomes" id="UP000186292"/>
    </source>
</evidence>
<feature type="compositionally biased region" description="Basic and acidic residues" evidence="2">
    <location>
        <begin position="370"/>
        <end position="438"/>
    </location>
</feature>
<sequence length="454" mass="51499">MTAENRSRDGGNVWMIVLIALALIATVIMLFSDSAVWLQIALLAALWAAICGFLLVTRTRNDRDRARAELDAREREYQAELEALRARNEADRHALEAARAGEGLPPAVDTEVLREIRAELATLRAQLEDLSGREFGYEPAALQAEARRVKEIEARASRVAPQPQQPARDPQAAAQPAQPQRAAQPQPAHQPQREQQAPQPQSRPKQRPQQPAQPTPQAAQPQRPEPSRQQPQQAQPKPAPAPEKPKQWPEQPQRGESTRWSAPNDKEVTSRIKPVRDADEDQAINALTKQPGQQQAEQQPQQPQQRPAAQDQPRQQPHVHRGPSSDAVAGRVGSHRAPEGRNPLTDLIRERQEELDRERELQQRQQQEAQQRRERRVEQKRREEQRRREEEARRAKEARRAEEAHKAEEARKAEQARQAEAEQEADSRGRRRADENREGALTVAELLARSKKGQ</sequence>
<evidence type="ECO:0000256" key="3">
    <source>
        <dbReference type="SAM" id="Phobius"/>
    </source>
</evidence>
<organism evidence="5 6">
    <name type="scientific">Corynebacterium appendicis CIP 107643</name>
    <dbReference type="NCBI Taxonomy" id="1161099"/>
    <lineage>
        <taxon>Bacteria</taxon>
        <taxon>Bacillati</taxon>
        <taxon>Actinomycetota</taxon>
        <taxon>Actinomycetes</taxon>
        <taxon>Mycobacteriales</taxon>
        <taxon>Corynebacteriaceae</taxon>
        <taxon>Corynebacterium</taxon>
    </lineage>
</organism>
<feature type="domain" description="DUF6779" evidence="4">
    <location>
        <begin position="38"/>
        <end position="148"/>
    </location>
</feature>
<feature type="compositionally biased region" description="Low complexity" evidence="2">
    <location>
        <begin position="157"/>
        <end position="236"/>
    </location>
</feature>
<feature type="compositionally biased region" description="Basic and acidic residues" evidence="2">
    <location>
        <begin position="347"/>
        <end position="362"/>
    </location>
</feature>
<dbReference type="OrthoDB" id="4409518at2"/>
<keyword evidence="3" id="KW-1133">Transmembrane helix</keyword>
<evidence type="ECO:0000256" key="2">
    <source>
        <dbReference type="SAM" id="MobiDB-lite"/>
    </source>
</evidence>
<protein>
    <recommendedName>
        <fullName evidence="4">DUF6779 domain-containing protein</fullName>
    </recommendedName>
</protein>
<proteinExistence type="predicted"/>
<reference evidence="6" key="1">
    <citation type="submission" date="2017-01" db="EMBL/GenBank/DDBJ databases">
        <authorList>
            <person name="Varghese N."/>
            <person name="Submissions S."/>
        </authorList>
    </citation>
    <scope>NUCLEOTIDE SEQUENCE [LARGE SCALE GENOMIC DNA]</scope>
    <source>
        <strain evidence="6">DSM 44531</strain>
    </source>
</reference>
<dbReference type="STRING" id="1161099.SAMN05444817_10481"/>
<dbReference type="RefSeq" id="WP_143313856.1">
    <property type="nucleotide sequence ID" value="NZ_CP046976.1"/>
</dbReference>
<name>A0A1N7J6P4_9CORY</name>
<evidence type="ECO:0000256" key="1">
    <source>
        <dbReference type="SAM" id="Coils"/>
    </source>
</evidence>
<feature type="compositionally biased region" description="Basic and acidic residues" evidence="2">
    <location>
        <begin position="264"/>
        <end position="277"/>
    </location>
</feature>